<dbReference type="PANTHER" id="PTHR43283:SF7">
    <property type="entry name" value="BETA-LACTAMASE-RELATED DOMAIN-CONTAINING PROTEIN"/>
    <property type="match status" value="1"/>
</dbReference>
<dbReference type="AlphaFoldDB" id="E6XEN1"/>
<dbReference type="STRING" id="688270.Celal_4117"/>
<reference evidence="2 3" key="1">
    <citation type="journal article" date="2010" name="Stand. Genomic Sci.">
        <title>Complete genome sequence of Cellulophaga algicola type strain (IC166).</title>
        <authorList>
            <person name="Abt B."/>
            <person name="Lu M."/>
            <person name="Misra M."/>
            <person name="Han C."/>
            <person name="Nolan M."/>
            <person name="Lucas S."/>
            <person name="Hammon N."/>
            <person name="Deshpande S."/>
            <person name="Cheng J.F."/>
            <person name="Tapia R."/>
            <person name="Goodwin L."/>
            <person name="Pitluck S."/>
            <person name="Liolios K."/>
            <person name="Pagani I."/>
            <person name="Ivanova N."/>
            <person name="Mavromatis K."/>
            <person name="Ovchinikova G."/>
            <person name="Pati A."/>
            <person name="Chen A."/>
            <person name="Palaniappan K."/>
            <person name="Land M."/>
            <person name="Hauser L."/>
            <person name="Chang Y.J."/>
            <person name="Jeffries C.D."/>
            <person name="Detter J.C."/>
            <person name="Brambilla E."/>
            <person name="Rohde M."/>
            <person name="Tindall B.J."/>
            <person name="Goker M."/>
            <person name="Woyke T."/>
            <person name="Bristow J."/>
            <person name="Eisen J.A."/>
            <person name="Markowitz V."/>
            <person name="Hugenholtz P."/>
            <person name="Kyrpides N.C."/>
            <person name="Klenk H.P."/>
            <person name="Lapidus A."/>
        </authorList>
    </citation>
    <scope>NUCLEOTIDE SEQUENCE [LARGE SCALE GENOMIC DNA]</scope>
    <source>
        <strain evidence="3">DSM 14237 / IC166 / ACAM 630</strain>
    </source>
</reference>
<dbReference type="HOGENOM" id="CLU_030169_5_1_10"/>
<keyword evidence="3" id="KW-1185">Reference proteome</keyword>
<dbReference type="Pfam" id="PF00144">
    <property type="entry name" value="Beta-lactamase"/>
    <property type="match status" value="1"/>
</dbReference>
<feature type="domain" description="Beta-lactamase-related" evidence="1">
    <location>
        <begin position="153"/>
        <end position="414"/>
    </location>
</feature>
<dbReference type="KEGG" id="cao:Celal_4117"/>
<evidence type="ECO:0000313" key="3">
    <source>
        <dbReference type="Proteomes" id="UP000008634"/>
    </source>
</evidence>
<evidence type="ECO:0000259" key="1">
    <source>
        <dbReference type="Pfam" id="PF00144"/>
    </source>
</evidence>
<gene>
    <name evidence="2" type="ordered locus">Celal_4117</name>
</gene>
<dbReference type="eggNOG" id="COG1680">
    <property type="taxonomic scope" value="Bacteria"/>
</dbReference>
<evidence type="ECO:0000313" key="2">
    <source>
        <dbReference type="EMBL" id="ADV51359.1"/>
    </source>
</evidence>
<protein>
    <submittedName>
        <fullName evidence="2">Beta-lactamase</fullName>
    </submittedName>
</protein>
<dbReference type="InterPro" id="IPR001466">
    <property type="entry name" value="Beta-lactam-related"/>
</dbReference>
<dbReference type="PANTHER" id="PTHR43283">
    <property type="entry name" value="BETA-LACTAMASE-RELATED"/>
    <property type="match status" value="1"/>
</dbReference>
<proteinExistence type="predicted"/>
<organism evidence="2 3">
    <name type="scientific">Cellulophaga algicola (strain DSM 14237 / IC166 / ACAM 630)</name>
    <dbReference type="NCBI Taxonomy" id="688270"/>
    <lineage>
        <taxon>Bacteria</taxon>
        <taxon>Pseudomonadati</taxon>
        <taxon>Bacteroidota</taxon>
        <taxon>Flavobacteriia</taxon>
        <taxon>Flavobacteriales</taxon>
        <taxon>Flavobacteriaceae</taxon>
        <taxon>Cellulophaga</taxon>
    </lineage>
</organism>
<dbReference type="Proteomes" id="UP000008634">
    <property type="component" value="Chromosome"/>
</dbReference>
<sequence length="437" mass="49103">MMLLFLLLALLVIGYLNYPKLNLIAGFASKNMASSIFIGKRTAASVAKNDNNVPLIKLADVKVAKNSTTGTVFGLMPRKTVYREGLGCVLVNDTYDENKPYLQPNRAITKATNFPFDSSKPADILFNHVDFPKLNTAIAHSFSDAEVKKTRTVLVYHKGKIIAEKYADGFNKDSRILGWSMTKSILATLYGMLEYEGKIDLNTPAPILAWQNDERKNITLNHLLRMQSGLAWDENYTTISDVTKMLFLDSDMTKAQVEKEAVAKPTETWNYSSGTSNLLSGILRDRFANRQDYLDFPYKTLIDKIGMNSMLLEADMDGNYIASSYSWATTRDWAKFGILYLNKGNWNGTQLFDENWVNYITTPTKNSEGVYGAHFWLNAGGKFPDVPRDMFSANGFQGQYVFVIPSKDLVVVRMGLAENPTFDVNEFLSEIISAINE</sequence>
<name>E6XEN1_CELAD</name>
<dbReference type="SUPFAM" id="SSF56601">
    <property type="entry name" value="beta-lactamase/transpeptidase-like"/>
    <property type="match status" value="1"/>
</dbReference>
<accession>E6XEN1</accession>
<dbReference type="InterPro" id="IPR050789">
    <property type="entry name" value="Diverse_Enzym_Activities"/>
</dbReference>
<dbReference type="EMBL" id="CP002453">
    <property type="protein sequence ID" value="ADV51359.1"/>
    <property type="molecule type" value="Genomic_DNA"/>
</dbReference>
<dbReference type="Gene3D" id="3.40.710.10">
    <property type="entry name" value="DD-peptidase/beta-lactamase superfamily"/>
    <property type="match status" value="1"/>
</dbReference>
<dbReference type="InterPro" id="IPR012338">
    <property type="entry name" value="Beta-lactam/transpept-like"/>
</dbReference>